<gene>
    <name evidence="3" type="ORF">acsn021_29050</name>
</gene>
<feature type="domain" description="Prolow-density lipoprotein receptor-related protein 1-like beta-propeller" evidence="2">
    <location>
        <begin position="129"/>
        <end position="360"/>
    </location>
</feature>
<dbReference type="PROSITE" id="PS51257">
    <property type="entry name" value="PROKAR_LIPOPROTEIN"/>
    <property type="match status" value="1"/>
</dbReference>
<dbReference type="Proteomes" id="UP000515561">
    <property type="component" value="Chromosome"/>
</dbReference>
<dbReference type="InterPro" id="IPR032485">
    <property type="entry name" value="LRP1-like_beta_prop"/>
</dbReference>
<dbReference type="KEGG" id="acel:acsn021_29050"/>
<feature type="compositionally biased region" description="Polar residues" evidence="1">
    <location>
        <begin position="74"/>
        <end position="85"/>
    </location>
</feature>
<name>A0A6S6QZX2_9FIRM</name>
<proteinExistence type="predicted"/>
<feature type="compositionally biased region" description="Polar residues" evidence="1">
    <location>
        <begin position="40"/>
        <end position="58"/>
    </location>
</feature>
<evidence type="ECO:0000259" key="2">
    <source>
        <dbReference type="Pfam" id="PF16472"/>
    </source>
</evidence>
<protein>
    <recommendedName>
        <fullName evidence="2">Prolow-density lipoprotein receptor-related protein 1-like beta-propeller domain-containing protein</fullName>
    </recommendedName>
</protein>
<dbReference type="AlphaFoldDB" id="A0A6S6QZX2"/>
<dbReference type="RefSeq" id="WP_184094127.1">
    <property type="nucleotide sequence ID" value="NZ_AP023367.1"/>
</dbReference>
<sequence length="487" mass="54698">MGKRQKKGFNSLIKFRTVLMVTLFVAVIISGCSKKQNTLVKEDNSAQVSNPVDTQNTSDETEFHEDNTEPEGTAPSSGQGDVNEAATGTLNNGGLYVKYKDNIYYRQHTADSISEISLGAFQAVPGAGKNMMRLKPDGTTEIAFNDTGEGDIYIYNDKMYLQRYTDDFISYIYSVNLDGSDKKELGKGKIEAIDQESGILVCTMENMRGEYDLFKLDGKTGEIKQYGIYISITDGGFVALHNGVIYYLSVNEDEDIEQSELMLCYVDIEDKNNDLFPTFEDDFYFYGADITCVQFVDDTMYFAYGAYDGSGGFYQGGRIARMNIDGSDFKVLAGNASDYSDLVNDRFYVTSENGKDVLYYTSASLEDYAAYSQDIATGQVTETTLPVYKEGMPFVYENGIIMFRYNAPAMTTLLSSIDYSYLNLETEAENTSIYDIELCDGWVYYTLEADEYYPEASVGWRDGHRRLKTVVLRSQLSGNKIEVLNEY</sequence>
<dbReference type="Pfam" id="PF16472">
    <property type="entry name" value="DUF5050"/>
    <property type="match status" value="1"/>
</dbReference>
<feature type="region of interest" description="Disordered" evidence="1">
    <location>
        <begin position="40"/>
        <end position="85"/>
    </location>
</feature>
<dbReference type="EMBL" id="AP023367">
    <property type="protein sequence ID" value="BCJ95336.1"/>
    <property type="molecule type" value="Genomic_DNA"/>
</dbReference>
<evidence type="ECO:0000313" key="3">
    <source>
        <dbReference type="EMBL" id="BCJ95336.1"/>
    </source>
</evidence>
<evidence type="ECO:0000313" key="4">
    <source>
        <dbReference type="Proteomes" id="UP000515561"/>
    </source>
</evidence>
<reference evidence="3 4" key="1">
    <citation type="journal article" date="2016" name="Int. J. Syst. Evol. Microbiol.">
        <title>Descriptions of Anaerotaenia torta gen. nov., sp. nov. and Anaerocolumna cellulosilytica gen. nov., sp. nov. isolated from a methanogenic reactor of cattle waste.</title>
        <authorList>
            <person name="Uek A."/>
            <person name="Ohtaki Y."/>
            <person name="Kaku N."/>
            <person name="Ueki K."/>
        </authorList>
    </citation>
    <scope>NUCLEOTIDE SEQUENCE [LARGE SCALE GENOMIC DNA]</scope>
    <source>
        <strain evidence="3 4">SN021</strain>
    </source>
</reference>
<evidence type="ECO:0000256" key="1">
    <source>
        <dbReference type="SAM" id="MobiDB-lite"/>
    </source>
</evidence>
<organism evidence="3 4">
    <name type="scientific">Anaerocolumna cellulosilytica</name>
    <dbReference type="NCBI Taxonomy" id="433286"/>
    <lineage>
        <taxon>Bacteria</taxon>
        <taxon>Bacillati</taxon>
        <taxon>Bacillota</taxon>
        <taxon>Clostridia</taxon>
        <taxon>Lachnospirales</taxon>
        <taxon>Lachnospiraceae</taxon>
        <taxon>Anaerocolumna</taxon>
    </lineage>
</organism>
<accession>A0A6S6QZX2</accession>
<keyword evidence="4" id="KW-1185">Reference proteome</keyword>
<dbReference type="SUPFAM" id="SSF82171">
    <property type="entry name" value="DPP6 N-terminal domain-like"/>
    <property type="match status" value="1"/>
</dbReference>